<evidence type="ECO:0000313" key="3">
    <source>
        <dbReference type="Proteomes" id="UP000000763"/>
    </source>
</evidence>
<feature type="region of interest" description="Disordered" evidence="1">
    <location>
        <begin position="30"/>
        <end position="90"/>
    </location>
</feature>
<dbReference type="AlphaFoldDB" id="Q6YX69"/>
<dbReference type="Proteomes" id="UP000000763">
    <property type="component" value="Chromosome 8"/>
</dbReference>
<reference evidence="3" key="1">
    <citation type="journal article" date="2005" name="Nature">
        <title>The map-based sequence of the rice genome.</title>
        <authorList>
            <consortium name="International rice genome sequencing project (IRGSP)"/>
            <person name="Matsumoto T."/>
            <person name="Wu J."/>
            <person name="Kanamori H."/>
            <person name="Katayose Y."/>
            <person name="Fujisawa M."/>
            <person name="Namiki N."/>
            <person name="Mizuno H."/>
            <person name="Yamamoto K."/>
            <person name="Antonio B.A."/>
            <person name="Baba T."/>
            <person name="Sakata K."/>
            <person name="Nagamura Y."/>
            <person name="Aoki H."/>
            <person name="Arikawa K."/>
            <person name="Arita K."/>
            <person name="Bito T."/>
            <person name="Chiden Y."/>
            <person name="Fujitsuka N."/>
            <person name="Fukunaka R."/>
            <person name="Hamada M."/>
            <person name="Harada C."/>
            <person name="Hayashi A."/>
            <person name="Hijishita S."/>
            <person name="Honda M."/>
            <person name="Hosokawa S."/>
            <person name="Ichikawa Y."/>
            <person name="Idonuma A."/>
            <person name="Iijima M."/>
            <person name="Ikeda M."/>
            <person name="Ikeno M."/>
            <person name="Ito K."/>
            <person name="Ito S."/>
            <person name="Ito T."/>
            <person name="Ito Y."/>
            <person name="Ito Y."/>
            <person name="Iwabuchi A."/>
            <person name="Kamiya K."/>
            <person name="Karasawa W."/>
            <person name="Kurita K."/>
            <person name="Katagiri S."/>
            <person name="Kikuta A."/>
            <person name="Kobayashi H."/>
            <person name="Kobayashi N."/>
            <person name="Machita K."/>
            <person name="Maehara T."/>
            <person name="Masukawa M."/>
            <person name="Mizubayashi T."/>
            <person name="Mukai Y."/>
            <person name="Nagasaki H."/>
            <person name="Nagata Y."/>
            <person name="Naito S."/>
            <person name="Nakashima M."/>
            <person name="Nakama Y."/>
            <person name="Nakamichi Y."/>
            <person name="Nakamura M."/>
            <person name="Meguro A."/>
            <person name="Negishi M."/>
            <person name="Ohta I."/>
            <person name="Ohta T."/>
            <person name="Okamoto M."/>
            <person name="Ono N."/>
            <person name="Saji S."/>
            <person name="Sakaguchi M."/>
            <person name="Sakai K."/>
            <person name="Shibata M."/>
            <person name="Shimokawa T."/>
            <person name="Song J."/>
            <person name="Takazaki Y."/>
            <person name="Terasawa K."/>
            <person name="Tsugane M."/>
            <person name="Tsuji K."/>
            <person name="Ueda S."/>
            <person name="Waki K."/>
            <person name="Yamagata H."/>
            <person name="Yamamoto M."/>
            <person name="Yamamoto S."/>
            <person name="Yamane H."/>
            <person name="Yoshiki S."/>
            <person name="Yoshihara R."/>
            <person name="Yukawa K."/>
            <person name="Zhong H."/>
            <person name="Yano M."/>
            <person name="Yuan Q."/>
            <person name="Ouyang S."/>
            <person name="Liu J."/>
            <person name="Jones K.M."/>
            <person name="Gansberger K."/>
            <person name="Moffat K."/>
            <person name="Hill J."/>
            <person name="Bera J."/>
            <person name="Fadrosh D."/>
            <person name="Jin S."/>
            <person name="Johri S."/>
            <person name="Kim M."/>
            <person name="Overton L."/>
            <person name="Reardon M."/>
            <person name="Tsitrin T."/>
            <person name="Vuong H."/>
            <person name="Weaver B."/>
            <person name="Ciecko A."/>
            <person name="Tallon L."/>
            <person name="Jackson J."/>
            <person name="Pai G."/>
            <person name="Aken S.V."/>
            <person name="Utterback T."/>
            <person name="Reidmuller S."/>
            <person name="Feldblyum T."/>
            <person name="Hsiao J."/>
            <person name="Zismann V."/>
            <person name="Iobst S."/>
            <person name="de Vazeille A.R."/>
            <person name="Buell C.R."/>
            <person name="Ying K."/>
            <person name="Li Y."/>
            <person name="Lu T."/>
            <person name="Huang Y."/>
            <person name="Zhao Q."/>
            <person name="Feng Q."/>
            <person name="Zhang L."/>
            <person name="Zhu J."/>
            <person name="Weng Q."/>
            <person name="Mu J."/>
            <person name="Lu Y."/>
            <person name="Fan D."/>
            <person name="Liu Y."/>
            <person name="Guan J."/>
            <person name="Zhang Y."/>
            <person name="Yu S."/>
            <person name="Liu X."/>
            <person name="Zhang Y."/>
            <person name="Hong G."/>
            <person name="Han B."/>
            <person name="Choisne N."/>
            <person name="Demange N."/>
            <person name="Orjeda G."/>
            <person name="Samain S."/>
            <person name="Cattolico L."/>
            <person name="Pelletier E."/>
            <person name="Couloux A."/>
            <person name="Segurens B."/>
            <person name="Wincker P."/>
            <person name="D'Hont A."/>
            <person name="Scarpelli C."/>
            <person name="Weissenbach J."/>
            <person name="Salanoubat M."/>
            <person name="Quetier F."/>
            <person name="Yu Y."/>
            <person name="Kim H.R."/>
            <person name="Rambo T."/>
            <person name="Currie J."/>
            <person name="Collura K."/>
            <person name="Luo M."/>
            <person name="Yang T."/>
            <person name="Ammiraju J.S.S."/>
            <person name="Engler F."/>
            <person name="Soderlund C."/>
            <person name="Wing R.A."/>
            <person name="Palmer L.E."/>
            <person name="de la Bastide M."/>
            <person name="Spiegel L."/>
            <person name="Nascimento L."/>
            <person name="Zutavern T."/>
            <person name="O'Shaughnessy A."/>
            <person name="Dike S."/>
            <person name="Dedhia N."/>
            <person name="Preston R."/>
            <person name="Balija V."/>
            <person name="McCombie W.R."/>
            <person name="Chow T."/>
            <person name="Chen H."/>
            <person name="Chung M."/>
            <person name="Chen C."/>
            <person name="Shaw J."/>
            <person name="Wu H."/>
            <person name="Hsiao K."/>
            <person name="Chao Y."/>
            <person name="Chu M."/>
            <person name="Cheng C."/>
            <person name="Hour A."/>
            <person name="Lee P."/>
            <person name="Lin S."/>
            <person name="Lin Y."/>
            <person name="Liou J."/>
            <person name="Liu S."/>
            <person name="Hsing Y."/>
            <person name="Raghuvanshi S."/>
            <person name="Mohanty A."/>
            <person name="Bharti A.K."/>
            <person name="Gaur A."/>
            <person name="Gupta V."/>
            <person name="Kumar D."/>
            <person name="Ravi V."/>
            <person name="Vij S."/>
            <person name="Kapur A."/>
            <person name="Khurana P."/>
            <person name="Khurana P."/>
            <person name="Khurana J.P."/>
            <person name="Tyagi A.K."/>
            <person name="Gaikwad K."/>
            <person name="Singh A."/>
            <person name="Dalal V."/>
            <person name="Srivastava S."/>
            <person name="Dixit A."/>
            <person name="Pal A.K."/>
            <person name="Ghazi I.A."/>
            <person name="Yadav M."/>
            <person name="Pandit A."/>
            <person name="Bhargava A."/>
            <person name="Sureshbabu K."/>
            <person name="Batra K."/>
            <person name="Sharma T.R."/>
            <person name="Mohapatra T."/>
            <person name="Singh N.K."/>
            <person name="Messing J."/>
            <person name="Nelson A.B."/>
            <person name="Fuks G."/>
            <person name="Kavchok S."/>
            <person name="Keizer G."/>
            <person name="Linton E."/>
            <person name="Llaca V."/>
            <person name="Song R."/>
            <person name="Tanyolac B."/>
            <person name="Young S."/>
            <person name="Ho-Il K."/>
            <person name="Hahn J.H."/>
            <person name="Sangsakoo G."/>
            <person name="Vanavichit A."/>
            <person name="de Mattos Luiz.A.T."/>
            <person name="Zimmer P.D."/>
            <person name="Malone G."/>
            <person name="Dellagostin O."/>
            <person name="de Oliveira A.C."/>
            <person name="Bevan M."/>
            <person name="Bancroft I."/>
            <person name="Minx P."/>
            <person name="Cordum H."/>
            <person name="Wilson R."/>
            <person name="Cheng Z."/>
            <person name="Jin W."/>
            <person name="Jiang J."/>
            <person name="Leong S.A."/>
            <person name="Iwama H."/>
            <person name="Gojobori T."/>
            <person name="Itoh T."/>
            <person name="Niimura Y."/>
            <person name="Fujii Y."/>
            <person name="Habara T."/>
            <person name="Sakai H."/>
            <person name="Sato Y."/>
            <person name="Wilson G."/>
            <person name="Kumar K."/>
            <person name="McCouch S."/>
            <person name="Juretic N."/>
            <person name="Hoen D."/>
            <person name="Wright S."/>
            <person name="Bruskiewich R."/>
            <person name="Bureau T."/>
            <person name="Miyao A."/>
            <person name="Hirochika H."/>
            <person name="Nishikawa T."/>
            <person name="Kadowaki K."/>
            <person name="Sugiura M."/>
            <person name="Burr B."/>
            <person name="Sasaki T."/>
        </authorList>
    </citation>
    <scope>NUCLEOTIDE SEQUENCE [LARGE SCALE GENOMIC DNA]</scope>
    <source>
        <strain evidence="3">cv. Nipponbare</strain>
    </source>
</reference>
<gene>
    <name evidence="2" type="primary">OSJNBa0028A18.10</name>
</gene>
<protein>
    <submittedName>
        <fullName evidence="2">Uncharacterized protein</fullName>
    </submittedName>
</protein>
<dbReference type="EMBL" id="AP005726">
    <property type="protein sequence ID" value="BAD03834.1"/>
    <property type="molecule type" value="Genomic_DNA"/>
</dbReference>
<organism evidence="2 3">
    <name type="scientific">Oryza sativa subsp. japonica</name>
    <name type="common">Rice</name>
    <dbReference type="NCBI Taxonomy" id="39947"/>
    <lineage>
        <taxon>Eukaryota</taxon>
        <taxon>Viridiplantae</taxon>
        <taxon>Streptophyta</taxon>
        <taxon>Embryophyta</taxon>
        <taxon>Tracheophyta</taxon>
        <taxon>Spermatophyta</taxon>
        <taxon>Magnoliopsida</taxon>
        <taxon>Liliopsida</taxon>
        <taxon>Poales</taxon>
        <taxon>Poaceae</taxon>
        <taxon>BOP clade</taxon>
        <taxon>Oryzoideae</taxon>
        <taxon>Oryzeae</taxon>
        <taxon>Oryzinae</taxon>
        <taxon>Oryza</taxon>
        <taxon>Oryza sativa</taxon>
    </lineage>
</organism>
<accession>Q6YX69</accession>
<evidence type="ECO:0000313" key="2">
    <source>
        <dbReference type="EMBL" id="BAD03834.1"/>
    </source>
</evidence>
<name>Q6YX69_ORYSJ</name>
<reference evidence="3" key="2">
    <citation type="journal article" date="2008" name="Nucleic Acids Res.">
        <title>The rice annotation project database (RAP-DB): 2008 update.</title>
        <authorList>
            <consortium name="The rice annotation project (RAP)"/>
        </authorList>
    </citation>
    <scope>GENOME REANNOTATION</scope>
    <source>
        <strain evidence="3">cv. Nipponbare</strain>
    </source>
</reference>
<feature type="compositionally biased region" description="Polar residues" evidence="1">
    <location>
        <begin position="61"/>
        <end position="74"/>
    </location>
</feature>
<evidence type="ECO:0000256" key="1">
    <source>
        <dbReference type="SAM" id="MobiDB-lite"/>
    </source>
</evidence>
<proteinExistence type="predicted"/>
<sequence length="149" mass="15890">MAYTTNLDMPLPDEKTKIYMCRRCRGLHHIARDCKRPRSPGSSSDSQGDHRRVLPRHASPSDATPSASRASTPEGSPVAALAPSPPRLGAPARMVLAAPTVPVVPVAAAEAAPTVVQVAAAAAALPLSPWWVVERSEQIDDEEGQLRRM</sequence>